<keyword evidence="2" id="KW-1185">Reference proteome</keyword>
<dbReference type="Proteomes" id="UP000305948">
    <property type="component" value="Unassembled WGS sequence"/>
</dbReference>
<dbReference type="AlphaFoldDB" id="A0A5C3MUA3"/>
<reference evidence="1 2" key="1">
    <citation type="journal article" date="2019" name="Nat. Ecol. Evol.">
        <title>Megaphylogeny resolves global patterns of mushroom evolution.</title>
        <authorList>
            <person name="Varga T."/>
            <person name="Krizsan K."/>
            <person name="Foldi C."/>
            <person name="Dima B."/>
            <person name="Sanchez-Garcia M."/>
            <person name="Sanchez-Ramirez S."/>
            <person name="Szollosi G.J."/>
            <person name="Szarkandi J.G."/>
            <person name="Papp V."/>
            <person name="Albert L."/>
            <person name="Andreopoulos W."/>
            <person name="Angelini C."/>
            <person name="Antonin V."/>
            <person name="Barry K.W."/>
            <person name="Bougher N.L."/>
            <person name="Buchanan P."/>
            <person name="Buyck B."/>
            <person name="Bense V."/>
            <person name="Catcheside P."/>
            <person name="Chovatia M."/>
            <person name="Cooper J."/>
            <person name="Damon W."/>
            <person name="Desjardin D."/>
            <person name="Finy P."/>
            <person name="Geml J."/>
            <person name="Haridas S."/>
            <person name="Hughes K."/>
            <person name="Justo A."/>
            <person name="Karasinski D."/>
            <person name="Kautmanova I."/>
            <person name="Kiss B."/>
            <person name="Kocsube S."/>
            <person name="Kotiranta H."/>
            <person name="LaButti K.M."/>
            <person name="Lechner B.E."/>
            <person name="Liimatainen K."/>
            <person name="Lipzen A."/>
            <person name="Lukacs Z."/>
            <person name="Mihaltcheva S."/>
            <person name="Morgado L.N."/>
            <person name="Niskanen T."/>
            <person name="Noordeloos M.E."/>
            <person name="Ohm R.A."/>
            <person name="Ortiz-Santana B."/>
            <person name="Ovrebo C."/>
            <person name="Racz N."/>
            <person name="Riley R."/>
            <person name="Savchenko A."/>
            <person name="Shiryaev A."/>
            <person name="Soop K."/>
            <person name="Spirin V."/>
            <person name="Szebenyi C."/>
            <person name="Tomsovsky M."/>
            <person name="Tulloss R.E."/>
            <person name="Uehling J."/>
            <person name="Grigoriev I.V."/>
            <person name="Vagvolgyi C."/>
            <person name="Papp T."/>
            <person name="Martin F.M."/>
            <person name="Miettinen O."/>
            <person name="Hibbett D.S."/>
            <person name="Nagy L.G."/>
        </authorList>
    </citation>
    <scope>NUCLEOTIDE SEQUENCE [LARGE SCALE GENOMIC DNA]</scope>
    <source>
        <strain evidence="1 2">OMC1185</strain>
    </source>
</reference>
<proteinExistence type="predicted"/>
<gene>
    <name evidence="1" type="ORF">OE88DRAFT_597606</name>
</gene>
<accession>A0A5C3MUA3</accession>
<sequence length="157" mass="16786">MRAESERSHICLPYSSTTISSPGSPVRGAPVSDAAVQAATLLLPHLWLTASITQLQPIRATSCVLASPHLRICPRFIQPIRLPDNCDPIRGHQRSTYSAMMHFSGLLITERRGIAPAGHGDPAVRPAHHQARGLIAGACDCSLRQPPYGPGTIGSGW</sequence>
<evidence type="ECO:0000313" key="1">
    <source>
        <dbReference type="EMBL" id="TFK48046.1"/>
    </source>
</evidence>
<evidence type="ECO:0000313" key="2">
    <source>
        <dbReference type="Proteomes" id="UP000305948"/>
    </source>
</evidence>
<organism evidence="1 2">
    <name type="scientific">Heliocybe sulcata</name>
    <dbReference type="NCBI Taxonomy" id="5364"/>
    <lineage>
        <taxon>Eukaryota</taxon>
        <taxon>Fungi</taxon>
        <taxon>Dikarya</taxon>
        <taxon>Basidiomycota</taxon>
        <taxon>Agaricomycotina</taxon>
        <taxon>Agaricomycetes</taxon>
        <taxon>Gloeophyllales</taxon>
        <taxon>Gloeophyllaceae</taxon>
        <taxon>Heliocybe</taxon>
    </lineage>
</organism>
<dbReference type="EMBL" id="ML213521">
    <property type="protein sequence ID" value="TFK48046.1"/>
    <property type="molecule type" value="Genomic_DNA"/>
</dbReference>
<name>A0A5C3MUA3_9AGAM</name>
<protein>
    <submittedName>
        <fullName evidence="1">Uncharacterized protein</fullName>
    </submittedName>
</protein>